<name>A0A7R9MJ77_9ACAR</name>
<keyword evidence="8" id="KW-1185">Reference proteome</keyword>
<keyword evidence="5 6" id="KW-0472">Membrane</keyword>
<keyword evidence="3 6" id="KW-0812">Transmembrane</keyword>
<dbReference type="GO" id="GO:0006621">
    <property type="term" value="P:protein retention in ER lumen"/>
    <property type="evidence" value="ECO:0007669"/>
    <property type="project" value="TreeGrafter"/>
</dbReference>
<feature type="transmembrane region" description="Helical" evidence="6">
    <location>
        <begin position="82"/>
        <end position="100"/>
    </location>
</feature>
<dbReference type="EMBL" id="CAJPVJ010022026">
    <property type="protein sequence ID" value="CAG2178116.1"/>
    <property type="molecule type" value="Genomic_DNA"/>
</dbReference>
<dbReference type="OrthoDB" id="448250at2759"/>
<evidence type="ECO:0000256" key="1">
    <source>
        <dbReference type="ARBA" id="ARBA00004141"/>
    </source>
</evidence>
<evidence type="ECO:0000256" key="5">
    <source>
        <dbReference type="ARBA" id="ARBA00023136"/>
    </source>
</evidence>
<dbReference type="PANTHER" id="PTHR10743">
    <property type="entry name" value="PROTEIN RER1"/>
    <property type="match status" value="1"/>
</dbReference>
<dbReference type="EMBL" id="OC936851">
    <property type="protein sequence ID" value="CAD7660980.1"/>
    <property type="molecule type" value="Genomic_DNA"/>
</dbReference>
<dbReference type="AlphaFoldDB" id="A0A7R9MJ77"/>
<dbReference type="Proteomes" id="UP000728032">
    <property type="component" value="Unassembled WGS sequence"/>
</dbReference>
<evidence type="ECO:0000256" key="2">
    <source>
        <dbReference type="ARBA" id="ARBA00006070"/>
    </source>
</evidence>
<dbReference type="GO" id="GO:0000139">
    <property type="term" value="C:Golgi membrane"/>
    <property type="evidence" value="ECO:0007669"/>
    <property type="project" value="TreeGrafter"/>
</dbReference>
<feature type="transmembrane region" description="Helical" evidence="6">
    <location>
        <begin position="56"/>
        <end position="76"/>
    </location>
</feature>
<dbReference type="PANTHER" id="PTHR10743:SF0">
    <property type="entry name" value="PROTEIN RER1"/>
    <property type="match status" value="1"/>
</dbReference>
<dbReference type="InterPro" id="IPR004932">
    <property type="entry name" value="Rer1"/>
</dbReference>
<reference evidence="7" key="1">
    <citation type="submission" date="2020-11" db="EMBL/GenBank/DDBJ databases">
        <authorList>
            <person name="Tran Van P."/>
        </authorList>
    </citation>
    <scope>NUCLEOTIDE SEQUENCE</scope>
</reference>
<comment type="similarity">
    <text evidence="2">Belongs to the RER1 family.</text>
</comment>
<gene>
    <name evidence="7" type="ORF">ONB1V03_LOCUS17542</name>
</gene>
<sequence length="159" mass="18838">MDSMEEPFMESSQPSSVSKFMTRLSQRYQSLLDSWTPHVAYRWRYQSLLDSWTPHVAYRWVFTFVVFIAFMGRVFIYQGWYIITYALGIYYLNMLIAFLTPKIDPAVYDDFEGEGDHTLTTRYTFMRGRLCLPVLMKSLDHLLDVCQNSNFGIPQQKLH</sequence>
<dbReference type="GO" id="GO:0005783">
    <property type="term" value="C:endoplasmic reticulum"/>
    <property type="evidence" value="ECO:0007669"/>
    <property type="project" value="GOC"/>
</dbReference>
<evidence type="ECO:0000256" key="4">
    <source>
        <dbReference type="ARBA" id="ARBA00022989"/>
    </source>
</evidence>
<evidence type="ECO:0000313" key="8">
    <source>
        <dbReference type="Proteomes" id="UP000728032"/>
    </source>
</evidence>
<dbReference type="Pfam" id="PF03248">
    <property type="entry name" value="Rer1"/>
    <property type="match status" value="1"/>
</dbReference>
<dbReference type="GO" id="GO:0006890">
    <property type="term" value="P:retrograde vesicle-mediated transport, Golgi to endoplasmic reticulum"/>
    <property type="evidence" value="ECO:0007669"/>
    <property type="project" value="TreeGrafter"/>
</dbReference>
<evidence type="ECO:0000256" key="3">
    <source>
        <dbReference type="ARBA" id="ARBA00022692"/>
    </source>
</evidence>
<evidence type="ECO:0000256" key="6">
    <source>
        <dbReference type="SAM" id="Phobius"/>
    </source>
</evidence>
<accession>A0A7R9MJ77</accession>
<evidence type="ECO:0000313" key="7">
    <source>
        <dbReference type="EMBL" id="CAD7660980.1"/>
    </source>
</evidence>
<comment type="subcellular location">
    <subcellularLocation>
        <location evidence="1">Membrane</location>
        <topology evidence="1">Multi-pass membrane protein</topology>
    </subcellularLocation>
</comment>
<keyword evidence="4 6" id="KW-1133">Transmembrane helix</keyword>
<organism evidence="7">
    <name type="scientific">Oppiella nova</name>
    <dbReference type="NCBI Taxonomy" id="334625"/>
    <lineage>
        <taxon>Eukaryota</taxon>
        <taxon>Metazoa</taxon>
        <taxon>Ecdysozoa</taxon>
        <taxon>Arthropoda</taxon>
        <taxon>Chelicerata</taxon>
        <taxon>Arachnida</taxon>
        <taxon>Acari</taxon>
        <taxon>Acariformes</taxon>
        <taxon>Sarcoptiformes</taxon>
        <taxon>Oribatida</taxon>
        <taxon>Brachypylina</taxon>
        <taxon>Oppioidea</taxon>
        <taxon>Oppiidae</taxon>
        <taxon>Oppiella</taxon>
    </lineage>
</organism>
<protein>
    <submittedName>
        <fullName evidence="7">Uncharacterized protein</fullName>
    </submittedName>
</protein>
<proteinExistence type="inferred from homology"/>